<dbReference type="AlphaFoldDB" id="A0AAW1QMI0"/>
<dbReference type="Proteomes" id="UP001438707">
    <property type="component" value="Unassembled WGS sequence"/>
</dbReference>
<proteinExistence type="predicted"/>
<dbReference type="EMBL" id="JALJOS010000032">
    <property type="protein sequence ID" value="KAK9822422.1"/>
    <property type="molecule type" value="Genomic_DNA"/>
</dbReference>
<evidence type="ECO:0000313" key="1">
    <source>
        <dbReference type="EMBL" id="KAK9822422.1"/>
    </source>
</evidence>
<evidence type="ECO:0000313" key="2">
    <source>
        <dbReference type="Proteomes" id="UP001438707"/>
    </source>
</evidence>
<comment type="caution">
    <text evidence="1">The sequence shown here is derived from an EMBL/GenBank/DDBJ whole genome shotgun (WGS) entry which is preliminary data.</text>
</comment>
<sequence>MAVFNQQGQVMLKFPTVMASANSHSERSGQATIWDMAAQRPSLPSLAEFQLLMGLWPDAIEAPGVSADAVCHAAGNMIDATTLTWLVSQQHDWIDEGAKGHARGLQGSQELAPSRHLGVQCAHE</sequence>
<keyword evidence="2" id="KW-1185">Reference proteome</keyword>
<name>A0AAW1QMI0_9CHLO</name>
<accession>A0AAW1QMI0</accession>
<organism evidence="1 2">
    <name type="scientific">Apatococcus lobatus</name>
    <dbReference type="NCBI Taxonomy" id="904363"/>
    <lineage>
        <taxon>Eukaryota</taxon>
        <taxon>Viridiplantae</taxon>
        <taxon>Chlorophyta</taxon>
        <taxon>core chlorophytes</taxon>
        <taxon>Trebouxiophyceae</taxon>
        <taxon>Chlorellales</taxon>
        <taxon>Chlorellaceae</taxon>
        <taxon>Apatococcus</taxon>
    </lineage>
</organism>
<gene>
    <name evidence="1" type="ORF">WJX74_005367</name>
</gene>
<protein>
    <submittedName>
        <fullName evidence="1">Uncharacterized protein</fullName>
    </submittedName>
</protein>
<reference evidence="1 2" key="1">
    <citation type="journal article" date="2024" name="Nat. Commun.">
        <title>Phylogenomics reveals the evolutionary origins of lichenization in chlorophyte algae.</title>
        <authorList>
            <person name="Puginier C."/>
            <person name="Libourel C."/>
            <person name="Otte J."/>
            <person name="Skaloud P."/>
            <person name="Haon M."/>
            <person name="Grisel S."/>
            <person name="Petersen M."/>
            <person name="Berrin J.G."/>
            <person name="Delaux P.M."/>
            <person name="Dal Grande F."/>
            <person name="Keller J."/>
        </authorList>
    </citation>
    <scope>NUCLEOTIDE SEQUENCE [LARGE SCALE GENOMIC DNA]</scope>
    <source>
        <strain evidence="1 2">SAG 2145</strain>
    </source>
</reference>